<dbReference type="InterPro" id="IPR044992">
    <property type="entry name" value="ChyE-like"/>
</dbReference>
<evidence type="ECO:0000313" key="2">
    <source>
        <dbReference type="EMBL" id="UXH80498.1"/>
    </source>
</evidence>
<dbReference type="InterPro" id="IPR029062">
    <property type="entry name" value="Class_I_gatase-like"/>
</dbReference>
<evidence type="ECO:0000259" key="1">
    <source>
        <dbReference type="Pfam" id="PF00117"/>
    </source>
</evidence>
<protein>
    <submittedName>
        <fullName evidence="2">Type 1 glutamine amidotransferase</fullName>
    </submittedName>
</protein>
<reference evidence="2" key="1">
    <citation type="submission" date="2022-10" db="EMBL/GenBank/DDBJ databases">
        <title>Characterization and whole genome sequencing of a new Roseateles species, isolated from fresh water.</title>
        <authorList>
            <person name="Guliayeva D.Y."/>
            <person name="Akhremchuk A.E."/>
            <person name="Sikolenko M.A."/>
            <person name="Valentovich L.N."/>
            <person name="Sidarenka A.V."/>
        </authorList>
    </citation>
    <scope>NUCLEOTIDE SEQUENCE</scope>
    <source>
        <strain evidence="2">BIM B-1768</strain>
    </source>
</reference>
<dbReference type="Gene3D" id="3.40.50.880">
    <property type="match status" value="1"/>
</dbReference>
<dbReference type="Pfam" id="PF00117">
    <property type="entry name" value="GATase"/>
    <property type="match status" value="1"/>
</dbReference>
<gene>
    <name evidence="2" type="ORF">N4261_11765</name>
</gene>
<dbReference type="Proteomes" id="UP001064933">
    <property type="component" value="Chromosome"/>
</dbReference>
<feature type="domain" description="Glutamine amidotransferase" evidence="1">
    <location>
        <begin position="18"/>
        <end position="139"/>
    </location>
</feature>
<keyword evidence="2" id="KW-0315">Glutamine amidotransferase</keyword>
<proteinExistence type="predicted"/>
<dbReference type="InterPro" id="IPR017926">
    <property type="entry name" value="GATASE"/>
</dbReference>
<dbReference type="CDD" id="cd01741">
    <property type="entry name" value="GATase1_1"/>
    <property type="match status" value="1"/>
</dbReference>
<dbReference type="PANTHER" id="PTHR42695:SF5">
    <property type="entry name" value="GLUTAMINE AMIDOTRANSFERASE YLR126C-RELATED"/>
    <property type="match status" value="1"/>
</dbReference>
<evidence type="ECO:0000313" key="3">
    <source>
        <dbReference type="Proteomes" id="UP001064933"/>
    </source>
</evidence>
<organism evidence="2 3">
    <name type="scientific">Roseateles amylovorans</name>
    <dbReference type="NCBI Taxonomy" id="2978473"/>
    <lineage>
        <taxon>Bacteria</taxon>
        <taxon>Pseudomonadati</taxon>
        <taxon>Pseudomonadota</taxon>
        <taxon>Betaproteobacteria</taxon>
        <taxon>Burkholderiales</taxon>
        <taxon>Sphaerotilaceae</taxon>
        <taxon>Roseateles</taxon>
    </lineage>
</organism>
<dbReference type="EMBL" id="CP104562">
    <property type="protein sequence ID" value="UXH80498.1"/>
    <property type="molecule type" value="Genomic_DNA"/>
</dbReference>
<dbReference type="SUPFAM" id="SSF52317">
    <property type="entry name" value="Class I glutamine amidotransferase-like"/>
    <property type="match status" value="1"/>
</dbReference>
<accession>A0ABY6B809</accession>
<dbReference type="PANTHER" id="PTHR42695">
    <property type="entry name" value="GLUTAMINE AMIDOTRANSFERASE YLR126C-RELATED"/>
    <property type="match status" value="1"/>
</dbReference>
<keyword evidence="3" id="KW-1185">Reference proteome</keyword>
<sequence>MRPVLILQHEAAQGPGYLLQCLQSKDVPVHLLRPDQGEPLPRQMSAFSGLVVLGSDHSVHDRLSWIGAEQALMQDALRLSRPVLGHCFGAQQLARAMGAAVHRNPRPDIGWRELWITPTARSLFGGQDHLLSFNWHYDSFQIPIGATRTLFGQHCLNKGFALGPHLGLQSHLEITEHGLRQWCAEGRQALRTGRSLTVQSESEILSALPERLARVRAAAGCLYQHWIGQLALPPVFGRLRAA</sequence>
<dbReference type="RefSeq" id="WP_261760315.1">
    <property type="nucleotide sequence ID" value="NZ_CP104562.2"/>
</dbReference>
<name>A0ABY6B809_9BURK</name>